<dbReference type="AlphaFoldDB" id="A0A2T5M841"/>
<dbReference type="Proteomes" id="UP000244073">
    <property type="component" value="Unassembled WGS sequence"/>
</dbReference>
<evidence type="ECO:0000313" key="2">
    <source>
        <dbReference type="Proteomes" id="UP000244073"/>
    </source>
</evidence>
<comment type="caution">
    <text evidence="1">The sequence shown here is derived from an EMBL/GenBank/DDBJ whole genome shotgun (WGS) entry which is preliminary data.</text>
</comment>
<dbReference type="GeneID" id="63816471"/>
<organism evidence="1 2">
    <name type="scientific">Aspergillus ochraceoroseus IBT 24754</name>
    <dbReference type="NCBI Taxonomy" id="1392256"/>
    <lineage>
        <taxon>Eukaryota</taxon>
        <taxon>Fungi</taxon>
        <taxon>Dikarya</taxon>
        <taxon>Ascomycota</taxon>
        <taxon>Pezizomycotina</taxon>
        <taxon>Eurotiomycetes</taxon>
        <taxon>Eurotiomycetidae</taxon>
        <taxon>Eurotiales</taxon>
        <taxon>Aspergillaceae</taxon>
        <taxon>Aspergillus</taxon>
        <taxon>Aspergillus subgen. Nidulantes</taxon>
    </lineage>
</organism>
<gene>
    <name evidence="1" type="ORF">P175DRAFT_0528196</name>
</gene>
<protein>
    <submittedName>
        <fullName evidence="1">Uncharacterized protein</fullName>
    </submittedName>
</protein>
<dbReference type="EMBL" id="MSFN02000001">
    <property type="protein sequence ID" value="PTU24697.1"/>
    <property type="molecule type" value="Genomic_DNA"/>
</dbReference>
<accession>A0A2T5M841</accession>
<evidence type="ECO:0000313" key="1">
    <source>
        <dbReference type="EMBL" id="PTU24697.1"/>
    </source>
</evidence>
<reference evidence="1 2" key="1">
    <citation type="journal article" date="2018" name="Proc. Natl. Acad. Sci. U.S.A.">
        <title>Linking secondary metabolites to gene clusters through genome sequencing of six diverse Aspergillus species.</title>
        <authorList>
            <person name="Kaerboelling I."/>
            <person name="Vesth T.C."/>
            <person name="Frisvad J.C."/>
            <person name="Nybo J.L."/>
            <person name="Theobald S."/>
            <person name="Kuo A."/>
            <person name="Bowyer P."/>
            <person name="Matsuda Y."/>
            <person name="Mondo S."/>
            <person name="Lyhne E.K."/>
            <person name="Kogle M.E."/>
            <person name="Clum A."/>
            <person name="Lipzen A."/>
            <person name="Salamov A."/>
            <person name="Ngan C.Y."/>
            <person name="Daum C."/>
            <person name="Chiniquy J."/>
            <person name="Barry K."/>
            <person name="LaButti K."/>
            <person name="Haridas S."/>
            <person name="Simmons B.A."/>
            <person name="Magnuson J.K."/>
            <person name="Mortensen U.H."/>
            <person name="Larsen T.O."/>
            <person name="Grigoriev I.V."/>
            <person name="Baker S.E."/>
            <person name="Andersen M.R."/>
        </authorList>
    </citation>
    <scope>NUCLEOTIDE SEQUENCE [LARGE SCALE GENOMIC DNA]</scope>
    <source>
        <strain evidence="1 2">IBT 24754</strain>
    </source>
</reference>
<name>A0A2T5M841_9EURO</name>
<proteinExistence type="predicted"/>
<sequence length="161" mass="17497">MLHDWRGFFCWNSELHVPVPLVPPQLSSVSRQVEISEVLQVTHSKDPQSDPGLLGLGYIRLQHAMMSPVTNPPTGAYSNSSANLAALNFSPDPLLAQTSFPPTKQCNPIYRVVNGILDERASLLEVGSQLAALSNAYCLLITLARVLIHQGPLSAIIGMKE</sequence>
<dbReference type="VEuPathDB" id="FungiDB:P175DRAFT_0528196"/>
<dbReference type="RefSeq" id="XP_040756089.1">
    <property type="nucleotide sequence ID" value="XM_040899589.1"/>
</dbReference>